<feature type="compositionally biased region" description="Low complexity" evidence="1">
    <location>
        <begin position="265"/>
        <end position="276"/>
    </location>
</feature>
<dbReference type="Ensembl" id="ENSCSET00000025883.1">
    <property type="protein sequence ID" value="ENSCSEP00000025546.1"/>
    <property type="gene ID" value="ENSCSEG00000016313.1"/>
</dbReference>
<dbReference type="Proteomes" id="UP000265120">
    <property type="component" value="Chromosome 11"/>
</dbReference>
<feature type="compositionally biased region" description="Basic and acidic residues" evidence="1">
    <location>
        <begin position="289"/>
        <end position="302"/>
    </location>
</feature>
<accession>A0A3P8WJ54</accession>
<dbReference type="Pfam" id="PF15385">
    <property type="entry name" value="SARG"/>
    <property type="match status" value="1"/>
</dbReference>
<proteinExistence type="predicted"/>
<evidence type="ECO:0000313" key="2">
    <source>
        <dbReference type="Ensembl" id="ENSCSEP00000025546.1"/>
    </source>
</evidence>
<dbReference type="PANTHER" id="PTHR21555:SF0">
    <property type="entry name" value="SPECIFICALLY ANDROGEN-REGULATED GENE PROTEIN"/>
    <property type="match status" value="1"/>
</dbReference>
<reference evidence="2 3" key="1">
    <citation type="journal article" date="2014" name="Nat. Genet.">
        <title>Whole-genome sequence of a flatfish provides insights into ZW sex chromosome evolution and adaptation to a benthic lifestyle.</title>
        <authorList>
            <person name="Chen S."/>
            <person name="Zhang G."/>
            <person name="Shao C."/>
            <person name="Huang Q."/>
            <person name="Liu G."/>
            <person name="Zhang P."/>
            <person name="Song W."/>
            <person name="An N."/>
            <person name="Chalopin D."/>
            <person name="Volff J.N."/>
            <person name="Hong Y."/>
            <person name="Li Q."/>
            <person name="Sha Z."/>
            <person name="Zhou H."/>
            <person name="Xie M."/>
            <person name="Yu Q."/>
            <person name="Liu Y."/>
            <person name="Xiang H."/>
            <person name="Wang N."/>
            <person name="Wu K."/>
            <person name="Yang C."/>
            <person name="Zhou Q."/>
            <person name="Liao X."/>
            <person name="Yang L."/>
            <person name="Hu Q."/>
            <person name="Zhang J."/>
            <person name="Meng L."/>
            <person name="Jin L."/>
            <person name="Tian Y."/>
            <person name="Lian J."/>
            <person name="Yang J."/>
            <person name="Miao G."/>
            <person name="Liu S."/>
            <person name="Liang Z."/>
            <person name="Yan F."/>
            <person name="Li Y."/>
            <person name="Sun B."/>
            <person name="Zhang H."/>
            <person name="Zhang J."/>
            <person name="Zhu Y."/>
            <person name="Du M."/>
            <person name="Zhao Y."/>
            <person name="Schartl M."/>
            <person name="Tang Q."/>
            <person name="Wang J."/>
        </authorList>
    </citation>
    <scope>NUCLEOTIDE SEQUENCE</scope>
</reference>
<dbReference type="PANTHER" id="PTHR21555">
    <property type="entry name" value="SPECIFICALLY ANDROGEN-REGULATED GENE PROTEIN"/>
    <property type="match status" value="1"/>
</dbReference>
<name>A0A3P8WJ54_CYNSE</name>
<feature type="compositionally biased region" description="Low complexity" evidence="1">
    <location>
        <begin position="329"/>
        <end position="344"/>
    </location>
</feature>
<feature type="compositionally biased region" description="Basic and acidic residues" evidence="1">
    <location>
        <begin position="231"/>
        <end position="242"/>
    </location>
</feature>
<dbReference type="STRING" id="244447.ENSCSEP00000025552"/>
<dbReference type="Ensembl" id="ENSCSET00000025889.1">
    <property type="protein sequence ID" value="ENSCSEP00000025552.1"/>
    <property type="gene ID" value="ENSCSEG00000016313.1"/>
</dbReference>
<dbReference type="KEGG" id="csem:103386577"/>
<keyword evidence="3" id="KW-1185">Reference proteome</keyword>
<feature type="region of interest" description="Disordered" evidence="1">
    <location>
        <begin position="60"/>
        <end position="111"/>
    </location>
</feature>
<dbReference type="OMA" id="NGMESAG"/>
<dbReference type="GeneID" id="103386577"/>
<feature type="region of interest" description="Disordered" evidence="1">
    <location>
        <begin position="136"/>
        <end position="428"/>
    </location>
</feature>
<feature type="compositionally biased region" description="Basic and acidic residues" evidence="1">
    <location>
        <begin position="207"/>
        <end position="216"/>
    </location>
</feature>
<feature type="compositionally biased region" description="Basic residues" evidence="1">
    <location>
        <begin position="145"/>
        <end position="156"/>
    </location>
</feature>
<feature type="region of interest" description="Disordered" evidence="1">
    <location>
        <begin position="1"/>
        <end position="40"/>
    </location>
</feature>
<feature type="compositionally biased region" description="Low complexity" evidence="1">
    <location>
        <begin position="371"/>
        <end position="382"/>
    </location>
</feature>
<feature type="compositionally biased region" description="Polar residues" evidence="1">
    <location>
        <begin position="95"/>
        <end position="104"/>
    </location>
</feature>
<evidence type="ECO:0000256" key="1">
    <source>
        <dbReference type="SAM" id="MobiDB-lite"/>
    </source>
</evidence>
<dbReference type="RefSeq" id="XP_016892080.1">
    <property type="nucleotide sequence ID" value="XM_017036591.2"/>
</dbReference>
<feature type="compositionally biased region" description="Polar residues" evidence="1">
    <location>
        <begin position="309"/>
        <end position="322"/>
    </location>
</feature>
<dbReference type="InterPro" id="IPR026152">
    <property type="entry name" value="SARG"/>
</dbReference>
<dbReference type="OrthoDB" id="9898538at2759"/>
<feature type="compositionally biased region" description="Polar residues" evidence="1">
    <location>
        <begin position="383"/>
        <end position="396"/>
    </location>
</feature>
<reference evidence="2" key="2">
    <citation type="submission" date="2025-05" db="UniProtKB">
        <authorList>
            <consortium name="Ensembl"/>
        </authorList>
    </citation>
    <scope>IDENTIFICATION</scope>
</reference>
<dbReference type="AlphaFoldDB" id="A0A3P8WJ54"/>
<evidence type="ECO:0000313" key="3">
    <source>
        <dbReference type="Proteomes" id="UP000265120"/>
    </source>
</evidence>
<dbReference type="GeneTree" id="ENSGT00390000017874"/>
<protein>
    <submittedName>
        <fullName evidence="2">Specifically androgen-regulated gene protein</fullName>
    </submittedName>
</protein>
<dbReference type="RefSeq" id="XP_024915589.1">
    <property type="nucleotide sequence ID" value="XM_025059821.1"/>
</dbReference>
<feature type="compositionally biased region" description="Polar residues" evidence="1">
    <location>
        <begin position="26"/>
        <end position="36"/>
    </location>
</feature>
<sequence length="454" mass="48849">MPKSDTWPGGVALETSGMDSAGSCDSVVSANSGSSDDSLEHLSAEEKACLMFLEETIESLDTEEDSGLSNDEPDHTTKPGNLATKAADLSESIRKSNVTNSQKLGSKEPMKEHVHTKYVQNLMVPTPIVVAQTQAGVSPPMKVNRSSHKHNQKPSRVRFEDDMTTPATKDVSFRTVENPLPRGPLSHEALVYMQRTASTKKTPLCPKVDHTIEWDKSSPGTAEGLKTRKLAGSERSDSESSKSRKSPPAVAPKPKTIPANLHVETQNSTSLSSSQSFRHATDPQAVRQEALKKLGLLKEKPSPNEVGASPQSHSSGEPTCEQTIKGHAARYPPRSPSFSYSPAPTEARSRPLQSSASFHHFSRQDQCSAPTSCSTQTSGSSTVVPGQTVRVNSPKTNGKCPGLGNIPETEPKETPVPQPDPHKPPNSVEYSVVVVPGMGADRREALRKLGLLKY</sequence>
<organism evidence="2 3">
    <name type="scientific">Cynoglossus semilaevis</name>
    <name type="common">Tongue sole</name>
    <dbReference type="NCBI Taxonomy" id="244447"/>
    <lineage>
        <taxon>Eukaryota</taxon>
        <taxon>Metazoa</taxon>
        <taxon>Chordata</taxon>
        <taxon>Craniata</taxon>
        <taxon>Vertebrata</taxon>
        <taxon>Euteleostomi</taxon>
        <taxon>Actinopterygii</taxon>
        <taxon>Neopterygii</taxon>
        <taxon>Teleostei</taxon>
        <taxon>Neoteleostei</taxon>
        <taxon>Acanthomorphata</taxon>
        <taxon>Carangaria</taxon>
        <taxon>Pleuronectiformes</taxon>
        <taxon>Pleuronectoidei</taxon>
        <taxon>Cynoglossidae</taxon>
        <taxon>Cynoglossinae</taxon>
        <taxon>Cynoglossus</taxon>
    </lineage>
</organism>
<dbReference type="RefSeq" id="XP_016892081.1">
    <property type="nucleotide sequence ID" value="XM_017036592.2"/>
</dbReference>